<evidence type="ECO:0000259" key="7">
    <source>
        <dbReference type="PROSITE" id="PS51462"/>
    </source>
</evidence>
<keyword evidence="5" id="KW-0460">Magnesium</keyword>
<accession>A0AA88SXX1</accession>
<comment type="cofactor">
    <cofactor evidence="1">
        <name>Mn(2+)</name>
        <dbReference type="ChEBI" id="CHEBI:29035"/>
    </cofactor>
</comment>
<proteinExistence type="predicted"/>
<dbReference type="GO" id="GO:0010945">
    <property type="term" value="F:coenzyme A diphosphatase activity"/>
    <property type="evidence" value="ECO:0007669"/>
    <property type="project" value="InterPro"/>
</dbReference>
<dbReference type="SUPFAM" id="SSF55811">
    <property type="entry name" value="Nudix"/>
    <property type="match status" value="1"/>
</dbReference>
<evidence type="ECO:0000256" key="4">
    <source>
        <dbReference type="ARBA" id="ARBA00022801"/>
    </source>
</evidence>
<organism evidence="8 9">
    <name type="scientific">Channa striata</name>
    <name type="common">Snakehead murrel</name>
    <name type="synonym">Ophicephalus striatus</name>
    <dbReference type="NCBI Taxonomy" id="64152"/>
    <lineage>
        <taxon>Eukaryota</taxon>
        <taxon>Metazoa</taxon>
        <taxon>Chordata</taxon>
        <taxon>Craniata</taxon>
        <taxon>Vertebrata</taxon>
        <taxon>Euteleostomi</taxon>
        <taxon>Actinopterygii</taxon>
        <taxon>Neopterygii</taxon>
        <taxon>Teleostei</taxon>
        <taxon>Neoteleostei</taxon>
        <taxon>Acanthomorphata</taxon>
        <taxon>Anabantaria</taxon>
        <taxon>Anabantiformes</taxon>
        <taxon>Channoidei</taxon>
        <taxon>Channidae</taxon>
        <taxon>Channa</taxon>
    </lineage>
</organism>
<evidence type="ECO:0000313" key="9">
    <source>
        <dbReference type="Proteomes" id="UP001187415"/>
    </source>
</evidence>
<dbReference type="InterPro" id="IPR045121">
    <property type="entry name" value="CoAse"/>
</dbReference>
<dbReference type="InterPro" id="IPR015797">
    <property type="entry name" value="NUDIX_hydrolase-like_dom_sf"/>
</dbReference>
<keyword evidence="4" id="KW-0378">Hydrolase</keyword>
<feature type="domain" description="Nudix hydrolase" evidence="7">
    <location>
        <begin position="291"/>
        <end position="426"/>
    </location>
</feature>
<keyword evidence="3" id="KW-0479">Metal-binding</keyword>
<dbReference type="Proteomes" id="UP001187415">
    <property type="component" value="Unassembled WGS sequence"/>
</dbReference>
<evidence type="ECO:0000256" key="5">
    <source>
        <dbReference type="ARBA" id="ARBA00022842"/>
    </source>
</evidence>
<dbReference type="Gene3D" id="3.90.79.10">
    <property type="entry name" value="Nucleoside Triphosphate Pyrophosphohydrolase"/>
    <property type="match status" value="1"/>
</dbReference>
<dbReference type="CDD" id="cd03426">
    <property type="entry name" value="NUDIX_CoAse_Nudt7"/>
    <property type="match status" value="1"/>
</dbReference>
<sequence length="458" mass="51118">MLISGSRCLAVREAVGSTSRMLKGPQILTWSCPIRSLLSWKEYHLSALHEHTGAVRHSAGHVRGWKCNDSLPGNGRVEEELSSTETVSCSTKLFVLSTYCANHKSKEVFFPYLQSKATLSTSHQPPQIFASAKAKQSSNPWKSLLLGDLAQNTKAVSIYCDSLTNTTCLQPCRKPWDFCQHPRSLTSKTLCNVFKKHLYFRQYSVRPFCSSTHMPRISKHFHSRRQASSFSPQQIRKFYYQAAPFAVDSWRDCLSPENEKRCRQILVPNLKFYELEQGTKGSTLSQGENQGKCASVLVSLCSVGGEPAFLFTLRASTLKGRHKGDVCFAGGKSDPSDRDVIATALREAWEELGITVASERVWGVLRPIKDVSGILIAPVLANIGALEDLTFKPNPGEVDEIFTLSLPHLCNPKNRGYTHFRIGDRQVYTVPVYRNGKHKVWGLTAIALDQTLKLILSP</sequence>
<evidence type="ECO:0000256" key="3">
    <source>
        <dbReference type="ARBA" id="ARBA00022723"/>
    </source>
</evidence>
<dbReference type="PROSITE" id="PS51462">
    <property type="entry name" value="NUDIX"/>
    <property type="match status" value="1"/>
</dbReference>
<gene>
    <name evidence="8" type="ORF">Q5P01_009926</name>
</gene>
<reference evidence="8" key="1">
    <citation type="submission" date="2023-07" db="EMBL/GenBank/DDBJ databases">
        <title>Chromosome-level Genome Assembly of Striped Snakehead (Channa striata).</title>
        <authorList>
            <person name="Liu H."/>
        </authorList>
    </citation>
    <scope>NUCLEOTIDE SEQUENCE</scope>
    <source>
        <strain evidence="8">Gz</strain>
        <tissue evidence="8">Muscle</tissue>
    </source>
</reference>
<comment type="cofactor">
    <cofactor evidence="2">
        <name>Mg(2+)</name>
        <dbReference type="ChEBI" id="CHEBI:18420"/>
    </cofactor>
</comment>
<comment type="caution">
    <text evidence="8">The sequence shown here is derived from an EMBL/GenBank/DDBJ whole genome shotgun (WGS) entry which is preliminary data.</text>
</comment>
<dbReference type="PANTHER" id="PTHR12992:SF11">
    <property type="entry name" value="MITOCHONDRIAL COENZYME A DIPHOSPHATASE NUDT8"/>
    <property type="match status" value="1"/>
</dbReference>
<dbReference type="GO" id="GO:0046872">
    <property type="term" value="F:metal ion binding"/>
    <property type="evidence" value="ECO:0007669"/>
    <property type="project" value="UniProtKB-KW"/>
</dbReference>
<dbReference type="EMBL" id="JAUPFM010000007">
    <property type="protein sequence ID" value="KAK2846927.1"/>
    <property type="molecule type" value="Genomic_DNA"/>
</dbReference>
<evidence type="ECO:0000256" key="1">
    <source>
        <dbReference type="ARBA" id="ARBA00001936"/>
    </source>
</evidence>
<dbReference type="PANTHER" id="PTHR12992">
    <property type="entry name" value="NUDIX HYDROLASE"/>
    <property type="match status" value="1"/>
</dbReference>
<keyword evidence="9" id="KW-1185">Reference proteome</keyword>
<dbReference type="InterPro" id="IPR000086">
    <property type="entry name" value="NUDIX_hydrolase_dom"/>
</dbReference>
<evidence type="ECO:0000256" key="6">
    <source>
        <dbReference type="ARBA" id="ARBA00023211"/>
    </source>
</evidence>
<name>A0AA88SXX1_CHASR</name>
<evidence type="ECO:0000256" key="2">
    <source>
        <dbReference type="ARBA" id="ARBA00001946"/>
    </source>
</evidence>
<evidence type="ECO:0000313" key="8">
    <source>
        <dbReference type="EMBL" id="KAK2846927.1"/>
    </source>
</evidence>
<keyword evidence="6" id="KW-0464">Manganese</keyword>
<dbReference type="Pfam" id="PF00293">
    <property type="entry name" value="NUDIX"/>
    <property type="match status" value="1"/>
</dbReference>
<dbReference type="AlphaFoldDB" id="A0AA88SXX1"/>
<protein>
    <recommendedName>
        <fullName evidence="7">Nudix hydrolase domain-containing protein</fullName>
    </recommendedName>
</protein>